<reference evidence="2 3" key="1">
    <citation type="submission" date="2019-03" db="EMBL/GenBank/DDBJ databases">
        <title>First draft genome of Liparis tanakae, snailfish: a comprehensive survey of snailfish specific genes.</title>
        <authorList>
            <person name="Kim W."/>
            <person name="Song I."/>
            <person name="Jeong J.-H."/>
            <person name="Kim D."/>
            <person name="Kim S."/>
            <person name="Ryu S."/>
            <person name="Song J.Y."/>
            <person name="Lee S.K."/>
        </authorList>
    </citation>
    <scope>NUCLEOTIDE SEQUENCE [LARGE SCALE GENOMIC DNA]</scope>
    <source>
        <tissue evidence="2">Muscle</tissue>
    </source>
</reference>
<feature type="region of interest" description="Disordered" evidence="1">
    <location>
        <begin position="70"/>
        <end position="111"/>
    </location>
</feature>
<evidence type="ECO:0000313" key="3">
    <source>
        <dbReference type="Proteomes" id="UP000314294"/>
    </source>
</evidence>
<comment type="caution">
    <text evidence="2">The sequence shown here is derived from an EMBL/GenBank/DDBJ whole genome shotgun (WGS) entry which is preliminary data.</text>
</comment>
<gene>
    <name evidence="2" type="ORF">EYF80_037367</name>
</gene>
<evidence type="ECO:0000256" key="1">
    <source>
        <dbReference type="SAM" id="MobiDB-lite"/>
    </source>
</evidence>
<keyword evidence="3" id="KW-1185">Reference proteome</keyword>
<name>A0A4Z2GFV3_9TELE</name>
<dbReference type="AlphaFoldDB" id="A0A4Z2GFV3"/>
<feature type="compositionally biased region" description="Low complexity" evidence="1">
    <location>
        <begin position="70"/>
        <end position="82"/>
    </location>
</feature>
<evidence type="ECO:0000313" key="2">
    <source>
        <dbReference type="EMBL" id="TNN52407.1"/>
    </source>
</evidence>
<dbReference type="EMBL" id="SRLO01000548">
    <property type="protein sequence ID" value="TNN52407.1"/>
    <property type="molecule type" value="Genomic_DNA"/>
</dbReference>
<feature type="compositionally biased region" description="Basic and acidic residues" evidence="1">
    <location>
        <begin position="83"/>
        <end position="107"/>
    </location>
</feature>
<protein>
    <submittedName>
        <fullName evidence="2">Uncharacterized protein</fullName>
    </submittedName>
</protein>
<organism evidence="2 3">
    <name type="scientific">Liparis tanakae</name>
    <name type="common">Tanaka's snailfish</name>
    <dbReference type="NCBI Taxonomy" id="230148"/>
    <lineage>
        <taxon>Eukaryota</taxon>
        <taxon>Metazoa</taxon>
        <taxon>Chordata</taxon>
        <taxon>Craniata</taxon>
        <taxon>Vertebrata</taxon>
        <taxon>Euteleostomi</taxon>
        <taxon>Actinopterygii</taxon>
        <taxon>Neopterygii</taxon>
        <taxon>Teleostei</taxon>
        <taxon>Neoteleostei</taxon>
        <taxon>Acanthomorphata</taxon>
        <taxon>Eupercaria</taxon>
        <taxon>Perciformes</taxon>
        <taxon>Cottioidei</taxon>
        <taxon>Cottales</taxon>
        <taxon>Liparidae</taxon>
        <taxon>Liparis</taxon>
    </lineage>
</organism>
<proteinExistence type="predicted"/>
<dbReference type="Proteomes" id="UP000314294">
    <property type="component" value="Unassembled WGS sequence"/>
</dbReference>
<feature type="region of interest" description="Disordered" evidence="1">
    <location>
        <begin position="1"/>
        <end position="22"/>
    </location>
</feature>
<accession>A0A4Z2GFV3</accession>
<sequence length="145" mass="16373">MSARRVHVSPRVQLSDSRPSNRCCRPCSSRLCCSRSARCACAAAAGWASSRRDSSSSFRSLASTRRFGCPVDSFLSRSSSSYRDLRSRSSSSSKKENMELRHDDLSSDKQIPFISEQQLLRQDQMETTKSFHLNIDSQQDKEIAR</sequence>